<proteinExistence type="predicted"/>
<keyword evidence="3" id="KW-1185">Reference proteome</keyword>
<name>A0ABT2PVH8_9MOLU</name>
<gene>
    <name evidence="2" type="ORF">N7603_04750</name>
</gene>
<dbReference type="CDD" id="cd03024">
    <property type="entry name" value="DsbA_FrnE"/>
    <property type="match status" value="1"/>
</dbReference>
<dbReference type="InterPro" id="IPR036249">
    <property type="entry name" value="Thioredoxin-like_sf"/>
</dbReference>
<dbReference type="SUPFAM" id="SSF52833">
    <property type="entry name" value="Thioredoxin-like"/>
    <property type="match status" value="1"/>
</dbReference>
<dbReference type="InterPro" id="IPR001853">
    <property type="entry name" value="DSBA-like_thioredoxin_dom"/>
</dbReference>
<dbReference type="PANTHER" id="PTHR13887:SF41">
    <property type="entry name" value="THIOREDOXIN SUPERFAMILY PROTEIN"/>
    <property type="match status" value="1"/>
</dbReference>
<dbReference type="PANTHER" id="PTHR13887">
    <property type="entry name" value="GLUTATHIONE S-TRANSFERASE KAPPA"/>
    <property type="match status" value="1"/>
</dbReference>
<dbReference type="EMBL" id="JAOEGN010000007">
    <property type="protein sequence ID" value="MCU0104961.1"/>
    <property type="molecule type" value="Genomic_DNA"/>
</dbReference>
<evidence type="ECO:0000313" key="3">
    <source>
        <dbReference type="Proteomes" id="UP001209076"/>
    </source>
</evidence>
<sequence length="231" mass="26227">MMIIEIWSDYVCPFCYIGKRKLEKALENYTGDYEIVYKAYQLDPNAKTEAQLSTNDVLAKKYNLTPEKVRQMNESVRQHALTVGLHYKFDGMHYPNTFNAHRLVSYAKTKGLDQALSERLFKAHFIEGLNIGLNETLLELASDIGLNDVEAVLNSNAYTEAVQTDIKEAREIQIQGVPFFVFNRKYAISGAQPLEVFENTIQKIISEQPKKSPFQTLGDQGNVCGDDGCER</sequence>
<dbReference type="Proteomes" id="UP001209076">
    <property type="component" value="Unassembled WGS sequence"/>
</dbReference>
<protein>
    <submittedName>
        <fullName evidence="2">DsbA family oxidoreductase</fullName>
    </submittedName>
</protein>
<reference evidence="3" key="1">
    <citation type="submission" date="2023-07" db="EMBL/GenBank/DDBJ databases">
        <title>Novel Mycoplasma species identified in domestic and wild animals.</title>
        <authorList>
            <person name="Volokhov D.V."/>
            <person name="Furtak V.A."/>
            <person name="Zagorodnyaya T.A."/>
        </authorList>
    </citation>
    <scope>NUCLEOTIDE SEQUENCE [LARGE SCALE GENOMIC DNA]</scope>
    <source>
        <strain evidence="3">92-19</strain>
    </source>
</reference>
<evidence type="ECO:0000313" key="2">
    <source>
        <dbReference type="EMBL" id="MCU0104961.1"/>
    </source>
</evidence>
<evidence type="ECO:0000259" key="1">
    <source>
        <dbReference type="Pfam" id="PF01323"/>
    </source>
</evidence>
<feature type="domain" description="DSBA-like thioredoxin" evidence="1">
    <location>
        <begin position="4"/>
        <end position="202"/>
    </location>
</feature>
<comment type="caution">
    <text evidence="2">The sequence shown here is derived from an EMBL/GenBank/DDBJ whole genome shotgun (WGS) entry which is preliminary data.</text>
</comment>
<accession>A0ABT2PVH8</accession>
<dbReference type="Gene3D" id="3.40.30.10">
    <property type="entry name" value="Glutaredoxin"/>
    <property type="match status" value="1"/>
</dbReference>
<organism evidence="2 3">
    <name type="scientific">Paracholeplasma vituli</name>
    <dbReference type="NCBI Taxonomy" id="69473"/>
    <lineage>
        <taxon>Bacteria</taxon>
        <taxon>Bacillati</taxon>
        <taxon>Mycoplasmatota</taxon>
        <taxon>Mollicutes</taxon>
        <taxon>Acholeplasmatales</taxon>
        <taxon>Acholeplasmataceae</taxon>
        <taxon>Paracholeplasma</taxon>
    </lineage>
</organism>
<dbReference type="Pfam" id="PF01323">
    <property type="entry name" value="DSBA"/>
    <property type="match status" value="1"/>
</dbReference>